<dbReference type="InterPro" id="IPR003029">
    <property type="entry name" value="S1_domain"/>
</dbReference>
<dbReference type="PANTHER" id="PTHR23270:SF10">
    <property type="entry name" value="PROTEIN RRP5 HOMOLOG"/>
    <property type="match status" value="1"/>
</dbReference>
<evidence type="ECO:0000313" key="2">
    <source>
        <dbReference type="EMBL" id="MCQ4924824.1"/>
    </source>
</evidence>
<sequence length="291" mass="32993">MVKYQVYENQLVPDKLNRKKKLQTHFLDRNDLLIKLRKAQKTNETIYAYCNAGDDKSGEIELSFLENCDDVIGYVLLDDITYDKLHVGRLIDCIDSVIGVKIIDVEDEVDGLTKVKCSRKEVVKEIHDKYNSDIKNGIFHEGLIVKGIITGMDYNKAYVDIGGDVTAILGVADISKVYVRQPQDILEVGQVIDLVVKKVYSDPIKISLSREMLLSGWENIERRFKAGKIVPGIVKNSMPTGIFIELSESFEGLAEDIPPGVKYNYGDRVIVKILTIDKKREKIKLKIIENK</sequence>
<dbReference type="PROSITE" id="PS50126">
    <property type="entry name" value="S1"/>
    <property type="match status" value="2"/>
</dbReference>
<organism evidence="2 3">
    <name type="scientific">Tissierella carlieri</name>
    <dbReference type="NCBI Taxonomy" id="689904"/>
    <lineage>
        <taxon>Bacteria</taxon>
        <taxon>Bacillati</taxon>
        <taxon>Bacillota</taxon>
        <taxon>Tissierellia</taxon>
        <taxon>Tissierellales</taxon>
        <taxon>Tissierellaceae</taxon>
        <taxon>Tissierella</taxon>
    </lineage>
</organism>
<reference evidence="2 3" key="1">
    <citation type="submission" date="2022-06" db="EMBL/GenBank/DDBJ databases">
        <title>Isolation of gut microbiota from human fecal samples.</title>
        <authorList>
            <person name="Pamer E.G."/>
            <person name="Barat B."/>
            <person name="Waligurski E."/>
            <person name="Medina S."/>
            <person name="Paddock L."/>
            <person name="Mostad J."/>
        </authorList>
    </citation>
    <scope>NUCLEOTIDE SEQUENCE [LARGE SCALE GENOMIC DNA]</scope>
    <source>
        <strain evidence="2 3">DFI.7.95</strain>
    </source>
</reference>
<dbReference type="SUPFAM" id="SSF50249">
    <property type="entry name" value="Nucleic acid-binding proteins"/>
    <property type="match status" value="2"/>
</dbReference>
<gene>
    <name evidence="2" type="ORF">NE686_17110</name>
</gene>
<evidence type="ECO:0000259" key="1">
    <source>
        <dbReference type="PROSITE" id="PS50126"/>
    </source>
</evidence>
<evidence type="ECO:0000313" key="3">
    <source>
        <dbReference type="Proteomes" id="UP001524478"/>
    </source>
</evidence>
<protein>
    <submittedName>
        <fullName evidence="2">S1 RNA-binding domain-containing protein</fullName>
    </submittedName>
</protein>
<proteinExistence type="predicted"/>
<dbReference type="SMART" id="SM00316">
    <property type="entry name" value="S1"/>
    <property type="match status" value="2"/>
</dbReference>
<accession>A0ABT1SEI8</accession>
<name>A0ABT1SEI8_9FIRM</name>
<dbReference type="PANTHER" id="PTHR23270">
    <property type="entry name" value="PROGRAMMED CELL DEATH PROTEIN 11 PRE-RRNA PROCESSING PROTEIN RRP5"/>
    <property type="match status" value="1"/>
</dbReference>
<dbReference type="Pfam" id="PF00575">
    <property type="entry name" value="S1"/>
    <property type="match status" value="2"/>
</dbReference>
<keyword evidence="3" id="KW-1185">Reference proteome</keyword>
<feature type="domain" description="S1 motif" evidence="1">
    <location>
        <begin position="227"/>
        <end position="288"/>
    </location>
</feature>
<dbReference type="Gene3D" id="2.40.50.140">
    <property type="entry name" value="Nucleic acid-binding proteins"/>
    <property type="match status" value="2"/>
</dbReference>
<dbReference type="InterPro" id="IPR012340">
    <property type="entry name" value="NA-bd_OB-fold"/>
</dbReference>
<dbReference type="RefSeq" id="WP_256312414.1">
    <property type="nucleotide sequence ID" value="NZ_JANGAC010000016.1"/>
</dbReference>
<feature type="domain" description="S1 motif" evidence="1">
    <location>
        <begin position="142"/>
        <end position="211"/>
    </location>
</feature>
<dbReference type="Proteomes" id="UP001524478">
    <property type="component" value="Unassembled WGS sequence"/>
</dbReference>
<dbReference type="EMBL" id="JANGAC010000016">
    <property type="protein sequence ID" value="MCQ4924824.1"/>
    <property type="molecule type" value="Genomic_DNA"/>
</dbReference>
<dbReference type="InterPro" id="IPR045209">
    <property type="entry name" value="Rrp5"/>
</dbReference>
<comment type="caution">
    <text evidence="2">The sequence shown here is derived from an EMBL/GenBank/DDBJ whole genome shotgun (WGS) entry which is preliminary data.</text>
</comment>